<dbReference type="InterPro" id="IPR006094">
    <property type="entry name" value="Oxid_FAD_bind_N"/>
</dbReference>
<dbReference type="FunFam" id="1.10.45.10:FF:000001">
    <property type="entry name" value="D-lactate dehydrogenase mitochondrial"/>
    <property type="match status" value="1"/>
</dbReference>
<evidence type="ECO:0000259" key="6">
    <source>
        <dbReference type="PROSITE" id="PS51387"/>
    </source>
</evidence>
<dbReference type="OrthoDB" id="5332616at2759"/>
<dbReference type="STRING" id="448386.A0A2V3J4M6"/>
<keyword evidence="8" id="KW-1185">Reference proteome</keyword>
<dbReference type="FunFam" id="3.30.43.10:FF:000002">
    <property type="entry name" value="D-2-hydroxyglutarate dehydrogenase, mitochondrial"/>
    <property type="match status" value="1"/>
</dbReference>
<accession>A0A2V3J4M6</accession>
<protein>
    <submittedName>
        <fullName evidence="7">Putative D-2-hydroxyglutarate dehydrogenase, mitochondrial</fullName>
    </submittedName>
</protein>
<keyword evidence="5" id="KW-0560">Oxidoreductase</keyword>
<dbReference type="PANTHER" id="PTHR43716">
    <property type="entry name" value="D-2-HYDROXYGLUTARATE DEHYDROGENASE, MITOCHONDRIAL"/>
    <property type="match status" value="1"/>
</dbReference>
<reference evidence="7 8" key="1">
    <citation type="journal article" date="2018" name="Mol. Biol. Evol.">
        <title>Analysis of the draft genome of the red seaweed Gracilariopsis chorda provides insights into genome size evolution in Rhodophyta.</title>
        <authorList>
            <person name="Lee J."/>
            <person name="Yang E.C."/>
            <person name="Graf L."/>
            <person name="Yang J.H."/>
            <person name="Qiu H."/>
            <person name="Zel Zion U."/>
            <person name="Chan C.X."/>
            <person name="Stephens T.G."/>
            <person name="Weber A.P.M."/>
            <person name="Boo G.H."/>
            <person name="Boo S.M."/>
            <person name="Kim K.M."/>
            <person name="Shin Y."/>
            <person name="Jung M."/>
            <person name="Lee S.J."/>
            <person name="Yim H.S."/>
            <person name="Lee J.H."/>
            <person name="Bhattacharya D."/>
            <person name="Yoon H.S."/>
        </authorList>
    </citation>
    <scope>NUCLEOTIDE SEQUENCE [LARGE SCALE GENOMIC DNA]</scope>
    <source>
        <strain evidence="7 8">SKKU-2015</strain>
        <tissue evidence="7">Whole body</tissue>
    </source>
</reference>
<dbReference type="InterPro" id="IPR016167">
    <property type="entry name" value="FAD-bd_PCMH_sub1"/>
</dbReference>
<dbReference type="PROSITE" id="PS51387">
    <property type="entry name" value="FAD_PCMH"/>
    <property type="match status" value="1"/>
</dbReference>
<dbReference type="InterPro" id="IPR016171">
    <property type="entry name" value="Vanillyl_alc_oxidase_C-sub2"/>
</dbReference>
<dbReference type="Pfam" id="PF02913">
    <property type="entry name" value="FAD-oxidase_C"/>
    <property type="match status" value="1"/>
</dbReference>
<keyword evidence="4" id="KW-0274">FAD</keyword>
<dbReference type="GO" id="GO:0016491">
    <property type="term" value="F:oxidoreductase activity"/>
    <property type="evidence" value="ECO:0007669"/>
    <property type="project" value="UniProtKB-KW"/>
</dbReference>
<dbReference type="Proteomes" id="UP000247409">
    <property type="component" value="Unassembled WGS sequence"/>
</dbReference>
<sequence length="506" mass="54354">MLASFRSLTQAAPRFPHPRFLAQPAIQRDSRFKQISAADVQAFRQILGDAAVITNADDLTAFNVDWMNRYRGASTIALKPTSTDHVSQIMQYCNHRLLAVVPQGGNTGLVGGSVPVFDELILSLSAMNQIEHLDETSGVVTTQAGVVLEALDNYVGAAGYRVPLDLGAKGSCQIGGNVATNAGGSRFVRYGPLRASVVGMEAVLPDGRVFDAMTTVRKDNTGYDLKQLMIGAEGTLGVITRLAIACPMKSSCVDTMVVHVTSSERISPLLRLARQSLGEVLSAIEYMDSSSVRMADTNLSHVSDPLSIPDDPQHSLVLIECAGSNAEHNREKLEAFLEAAFEQELVADGVIAESETQSNELWELRESLPEAVLKAGAAATLKYDVSVPIAHFNEMIDVAKERVKDLGAVQVCGWGHIGDENLHLNVAIQDDTQKDTAQLRLEPWVYEYVSGVGGSISAEHGLGVMKAGAIGYSKGDIAVDVMRTIKDVLDVNGICNPYKVLTTSSQ</sequence>
<gene>
    <name evidence="7" type="ORF">BWQ96_01289</name>
</gene>
<dbReference type="InterPro" id="IPR036318">
    <property type="entry name" value="FAD-bd_PCMH-like_sf"/>
</dbReference>
<dbReference type="Gene3D" id="1.10.45.10">
    <property type="entry name" value="Vanillyl-alcohol Oxidase, Chain A, domain 4"/>
    <property type="match status" value="1"/>
</dbReference>
<evidence type="ECO:0000256" key="3">
    <source>
        <dbReference type="ARBA" id="ARBA00022630"/>
    </source>
</evidence>
<dbReference type="FunFam" id="3.30.70.2190:FF:000001">
    <property type="entry name" value="D-2-hydroxyglutarate dehydrogenase mitochondrial"/>
    <property type="match status" value="1"/>
</dbReference>
<comment type="cofactor">
    <cofactor evidence="1">
        <name>FAD</name>
        <dbReference type="ChEBI" id="CHEBI:57692"/>
    </cofactor>
</comment>
<evidence type="ECO:0000313" key="8">
    <source>
        <dbReference type="Proteomes" id="UP000247409"/>
    </source>
</evidence>
<comment type="similarity">
    <text evidence="2">Belongs to the FAD-binding oxidoreductase/transferase type 4 family.</text>
</comment>
<keyword evidence="3" id="KW-0285">Flavoprotein</keyword>
<dbReference type="FunFam" id="3.30.465.10:FF:000001">
    <property type="entry name" value="D-2-hydroxyglutarate dehydrogenase, mitochondrial"/>
    <property type="match status" value="1"/>
</dbReference>
<dbReference type="InterPro" id="IPR016164">
    <property type="entry name" value="FAD-linked_Oxase-like_C"/>
</dbReference>
<dbReference type="Gene3D" id="3.30.43.10">
    <property type="entry name" value="Uridine Diphospho-n-acetylenolpyruvylglucosamine Reductase, domain 2"/>
    <property type="match status" value="1"/>
</dbReference>
<dbReference type="InterPro" id="IPR016166">
    <property type="entry name" value="FAD-bd_PCMH"/>
</dbReference>
<evidence type="ECO:0000256" key="2">
    <source>
        <dbReference type="ARBA" id="ARBA00008000"/>
    </source>
</evidence>
<dbReference type="Gene3D" id="3.30.465.10">
    <property type="match status" value="1"/>
</dbReference>
<dbReference type="GO" id="GO:0005739">
    <property type="term" value="C:mitochondrion"/>
    <property type="evidence" value="ECO:0007669"/>
    <property type="project" value="TreeGrafter"/>
</dbReference>
<dbReference type="Gene3D" id="3.30.70.2740">
    <property type="match status" value="1"/>
</dbReference>
<dbReference type="InterPro" id="IPR004113">
    <property type="entry name" value="FAD-bd_oxidored_4_C"/>
</dbReference>
<evidence type="ECO:0000313" key="7">
    <source>
        <dbReference type="EMBL" id="PXF48947.1"/>
    </source>
</evidence>
<name>A0A2V3J4M6_9FLOR</name>
<dbReference type="Pfam" id="PF01565">
    <property type="entry name" value="FAD_binding_4"/>
    <property type="match status" value="1"/>
</dbReference>
<dbReference type="SUPFAM" id="SSF55103">
    <property type="entry name" value="FAD-linked oxidases, C-terminal domain"/>
    <property type="match status" value="1"/>
</dbReference>
<dbReference type="InterPro" id="IPR051264">
    <property type="entry name" value="FAD-oxidored/transferase_4"/>
</dbReference>
<evidence type="ECO:0000256" key="4">
    <source>
        <dbReference type="ARBA" id="ARBA00022827"/>
    </source>
</evidence>
<dbReference type="SUPFAM" id="SSF56176">
    <property type="entry name" value="FAD-binding/transporter-associated domain-like"/>
    <property type="match status" value="1"/>
</dbReference>
<dbReference type="Gene3D" id="3.30.70.2190">
    <property type="match status" value="1"/>
</dbReference>
<dbReference type="EMBL" id="NBIV01000010">
    <property type="protein sequence ID" value="PXF48947.1"/>
    <property type="molecule type" value="Genomic_DNA"/>
</dbReference>
<organism evidence="7 8">
    <name type="scientific">Gracilariopsis chorda</name>
    <dbReference type="NCBI Taxonomy" id="448386"/>
    <lineage>
        <taxon>Eukaryota</taxon>
        <taxon>Rhodophyta</taxon>
        <taxon>Florideophyceae</taxon>
        <taxon>Rhodymeniophycidae</taxon>
        <taxon>Gracilariales</taxon>
        <taxon>Gracilariaceae</taxon>
        <taxon>Gracilariopsis</taxon>
    </lineage>
</organism>
<dbReference type="AlphaFoldDB" id="A0A2V3J4M6"/>
<dbReference type="InterPro" id="IPR016169">
    <property type="entry name" value="FAD-bd_PCMH_sub2"/>
</dbReference>
<proteinExistence type="inferred from homology"/>
<dbReference type="PANTHER" id="PTHR43716:SF1">
    <property type="entry name" value="D-2-HYDROXYGLUTARATE DEHYDROGENASE, MITOCHONDRIAL"/>
    <property type="match status" value="1"/>
</dbReference>
<feature type="domain" description="FAD-binding PCMH-type" evidence="6">
    <location>
        <begin position="70"/>
        <end position="249"/>
    </location>
</feature>
<evidence type="ECO:0000256" key="5">
    <source>
        <dbReference type="ARBA" id="ARBA00023002"/>
    </source>
</evidence>
<comment type="caution">
    <text evidence="7">The sequence shown here is derived from an EMBL/GenBank/DDBJ whole genome shotgun (WGS) entry which is preliminary data.</text>
</comment>
<dbReference type="GO" id="GO:0071949">
    <property type="term" value="F:FAD binding"/>
    <property type="evidence" value="ECO:0007669"/>
    <property type="project" value="InterPro"/>
</dbReference>
<evidence type="ECO:0000256" key="1">
    <source>
        <dbReference type="ARBA" id="ARBA00001974"/>
    </source>
</evidence>